<proteinExistence type="predicted"/>
<sequence>MAAVSHLTAAASLLHNNLASSSNGWVVAIHNSLNAGHGKLLFHALASGQSKDGPEVTQATSIRFLETMDGPVLVVTSTNGTQIYAEDATALIFYLPVTDAASPDSLRYHQAACFVPTLQHIVVGTSKGTIWPVSAVAAGQYVQLHESAPSSPTGEVADLCYCALADAVVSVHNNGDLRVWSASADAPYTNIEVIPSICQAPVRILSVKAQLALADGPGTILLLDAISREVKAEITAHARWLSAAVSREDSDMGLIVSVGEDTVLNVWQVEPVEGTVSLHHSAVVTDKLLCGVALHGSGASVVAYDSDQLYHVNF</sequence>
<dbReference type="Pfam" id="PF21031">
    <property type="entry name" value="WDR54"/>
    <property type="match status" value="1"/>
</dbReference>
<evidence type="ECO:0000259" key="1">
    <source>
        <dbReference type="Pfam" id="PF21031"/>
    </source>
</evidence>
<dbReference type="InterPro" id="IPR011047">
    <property type="entry name" value="Quinoprotein_ADH-like_sf"/>
</dbReference>
<dbReference type="Gene3D" id="2.130.10.10">
    <property type="entry name" value="YVTN repeat-like/Quinoprotein amine dehydrogenase"/>
    <property type="match status" value="1"/>
</dbReference>
<evidence type="ECO:0000313" key="3">
    <source>
        <dbReference type="Proteomes" id="UP000604046"/>
    </source>
</evidence>
<dbReference type="SUPFAM" id="SSF50998">
    <property type="entry name" value="Quinoprotein alcohol dehydrogenase-like"/>
    <property type="match status" value="1"/>
</dbReference>
<dbReference type="OrthoDB" id="431942at2759"/>
<dbReference type="InterPro" id="IPR015943">
    <property type="entry name" value="WD40/YVTN_repeat-like_dom_sf"/>
</dbReference>
<dbReference type="EMBL" id="CAJNDS010002401">
    <property type="protein sequence ID" value="CAE7460735.1"/>
    <property type="molecule type" value="Genomic_DNA"/>
</dbReference>
<keyword evidence="3" id="KW-1185">Reference proteome</keyword>
<evidence type="ECO:0000313" key="2">
    <source>
        <dbReference type="EMBL" id="CAE7460735.1"/>
    </source>
</evidence>
<gene>
    <name evidence="2" type="primary">Wdr54</name>
    <name evidence="2" type="ORF">SNAT2548_LOCUS25583</name>
</gene>
<dbReference type="AlphaFoldDB" id="A0A812S3W0"/>
<reference evidence="2" key="1">
    <citation type="submission" date="2021-02" db="EMBL/GenBank/DDBJ databases">
        <authorList>
            <person name="Dougan E. K."/>
            <person name="Rhodes N."/>
            <person name="Thang M."/>
            <person name="Chan C."/>
        </authorList>
    </citation>
    <scope>NUCLEOTIDE SEQUENCE</scope>
</reference>
<organism evidence="2 3">
    <name type="scientific">Symbiodinium natans</name>
    <dbReference type="NCBI Taxonomy" id="878477"/>
    <lineage>
        <taxon>Eukaryota</taxon>
        <taxon>Sar</taxon>
        <taxon>Alveolata</taxon>
        <taxon>Dinophyceae</taxon>
        <taxon>Suessiales</taxon>
        <taxon>Symbiodiniaceae</taxon>
        <taxon>Symbiodinium</taxon>
    </lineage>
</organism>
<dbReference type="Proteomes" id="UP000604046">
    <property type="component" value="Unassembled WGS sequence"/>
</dbReference>
<protein>
    <submittedName>
        <fullName evidence="2">Wdr54 protein</fullName>
    </submittedName>
</protein>
<name>A0A812S3W0_9DINO</name>
<accession>A0A812S3W0</accession>
<comment type="caution">
    <text evidence="2">The sequence shown here is derived from an EMBL/GenBank/DDBJ whole genome shotgun (WGS) entry which is preliminary data.</text>
</comment>
<feature type="domain" description="WD repeat-containing protein 54 beta-propeller" evidence="1">
    <location>
        <begin position="72"/>
        <end position="303"/>
    </location>
</feature>
<dbReference type="InterPro" id="IPR049546">
    <property type="entry name" value="WDR54_beta_prop"/>
</dbReference>